<sequence length="882" mass="98508">MPPKTRARTTKASKENIGVVEKSKSKTAKATKPRKALADKTNSASDDNASAEIPQKVIKKTVSNGENALQNVPRPRRERRLPNRFVENQVLNNLSNSKEVETPKSAVNKSKTPNKNDSILSTSKTPQKDTDNSLLAPRPKRICRLPSKFDEHSVSPNKFIPVGCHASTPILPKKAKPDPKLGQKPASLKVVKQPKLLNNKSPHKTTVLNNKSPLKTSVSNNKNPLKTSVSNNKSPQKTSVAKASDSNNNAKQRLLKSRPTRNKRKSPEKSPLKTAGEKLLEKSFSFRVLEDKKKLKRDSSHLDVYEFTYDPNEEPPPQKKKRKKVVKKKPAKPKTVVFKNYYDQNVNKALAVLKNVVAKNSQQVAAKPSQTQTQNNLHKPQLTVTDTDKQPQPQNVTENNHMSVGIEDIAADIEPLPDHHEINYSPVTSPNHGKSPVPLSITQDHSIDRPLANNDPLNLQEDFSFFDEPPVASSSMNMSVRRPHASPWRVQFEQLPIKWQVNTYVKANMTPAVESSFINFDDGKKKHVYTNMVPEANEELPEIVENNQPNLKQTSIISFIKDALERSASKKKRARSVTPTKANSLFEDISNISVHTNKDTAYRTPRKTPRREAPEFSTPQKSSEKNDSNSSKSSNGGDKEIASEGKKKKSLTPGKSNKEKNKDGTFFGFDDSEDQENVSPVKIDNPRVRALRPRARAVLQEINAQTGPSRAKIPLAAKTKIASSSEAVNQVYEEMKSASDAPVFPEKNTEVVGATDVAEDLVEQEIDDDSQSVHLFEDIDIVHHLKPTRKSYGKAKKVTFRQTSTSDDTDVNDIRNEPDSGEEDDLADLTFTMPDMEQKKPKKKAKPKKRELSKKEKAELEAWAAGFNSMCEDIEEFPLLVE</sequence>
<feature type="region of interest" description="Disordered" evidence="1">
    <location>
        <begin position="1"/>
        <end position="276"/>
    </location>
</feature>
<feature type="region of interest" description="Disordered" evidence="1">
    <location>
        <begin position="790"/>
        <end position="855"/>
    </location>
</feature>
<feature type="compositionally biased region" description="Basic residues" evidence="1">
    <location>
        <begin position="790"/>
        <end position="799"/>
    </location>
</feature>
<reference evidence="2 3" key="1">
    <citation type="submission" date="2024-06" db="EMBL/GenBank/DDBJ databases">
        <title>A chromosome-level genome assembly of beet webworm, Loxostege sticticalis.</title>
        <authorList>
            <person name="Zhang Y."/>
        </authorList>
    </citation>
    <scope>NUCLEOTIDE SEQUENCE [LARGE SCALE GENOMIC DNA]</scope>
    <source>
        <strain evidence="2">AQ026</strain>
        <tissue evidence="2">Whole body</tissue>
    </source>
</reference>
<feature type="region of interest" description="Disordered" evidence="1">
    <location>
        <begin position="307"/>
        <end position="331"/>
    </location>
</feature>
<feature type="compositionally biased region" description="Basic residues" evidence="1">
    <location>
        <begin position="840"/>
        <end position="852"/>
    </location>
</feature>
<feature type="compositionally biased region" description="Polar residues" evidence="1">
    <location>
        <begin position="105"/>
        <end position="125"/>
    </location>
</feature>
<feature type="region of interest" description="Disordered" evidence="1">
    <location>
        <begin position="363"/>
        <end position="399"/>
    </location>
</feature>
<evidence type="ECO:0000256" key="1">
    <source>
        <dbReference type="SAM" id="MobiDB-lite"/>
    </source>
</evidence>
<accession>A0ABR3HFV4</accession>
<feature type="compositionally biased region" description="Basic and acidic residues" evidence="1">
    <location>
        <begin position="265"/>
        <end position="276"/>
    </location>
</feature>
<feature type="compositionally biased region" description="Polar residues" evidence="1">
    <location>
        <begin position="196"/>
        <end position="251"/>
    </location>
</feature>
<gene>
    <name evidence="2" type="ORF">ABMA27_007555</name>
</gene>
<organism evidence="2 3">
    <name type="scientific">Loxostege sticticalis</name>
    <name type="common">Beet webworm moth</name>
    <dbReference type="NCBI Taxonomy" id="481309"/>
    <lineage>
        <taxon>Eukaryota</taxon>
        <taxon>Metazoa</taxon>
        <taxon>Ecdysozoa</taxon>
        <taxon>Arthropoda</taxon>
        <taxon>Hexapoda</taxon>
        <taxon>Insecta</taxon>
        <taxon>Pterygota</taxon>
        <taxon>Neoptera</taxon>
        <taxon>Endopterygota</taxon>
        <taxon>Lepidoptera</taxon>
        <taxon>Glossata</taxon>
        <taxon>Ditrysia</taxon>
        <taxon>Pyraloidea</taxon>
        <taxon>Crambidae</taxon>
        <taxon>Pyraustinae</taxon>
        <taxon>Loxostege</taxon>
    </lineage>
</organism>
<feature type="compositionally biased region" description="Basic residues" evidence="1">
    <location>
        <begin position="1"/>
        <end position="11"/>
    </location>
</feature>
<dbReference type="EMBL" id="JBEUOH010000020">
    <property type="protein sequence ID" value="KAL0869294.1"/>
    <property type="molecule type" value="Genomic_DNA"/>
</dbReference>
<protein>
    <submittedName>
        <fullName evidence="2">Uncharacterized protein</fullName>
    </submittedName>
</protein>
<dbReference type="Proteomes" id="UP001549920">
    <property type="component" value="Unassembled WGS sequence"/>
</dbReference>
<feature type="region of interest" description="Disordered" evidence="1">
    <location>
        <begin position="597"/>
        <end position="687"/>
    </location>
</feature>
<feature type="compositionally biased region" description="Basic residues" evidence="1">
    <location>
        <begin position="253"/>
        <end position="264"/>
    </location>
</feature>
<evidence type="ECO:0000313" key="2">
    <source>
        <dbReference type="EMBL" id="KAL0869294.1"/>
    </source>
</evidence>
<feature type="compositionally biased region" description="Polar residues" evidence="1">
    <location>
        <begin position="61"/>
        <end position="70"/>
    </location>
</feature>
<keyword evidence="3" id="KW-1185">Reference proteome</keyword>
<feature type="compositionally biased region" description="Basic residues" evidence="1">
    <location>
        <begin position="25"/>
        <end position="35"/>
    </location>
</feature>
<proteinExistence type="predicted"/>
<name>A0ABR3HFV4_LOXSC</name>
<evidence type="ECO:0000313" key="3">
    <source>
        <dbReference type="Proteomes" id="UP001549920"/>
    </source>
</evidence>
<feature type="compositionally biased region" description="Basic residues" evidence="1">
    <location>
        <begin position="318"/>
        <end position="331"/>
    </location>
</feature>
<comment type="caution">
    <text evidence="2">The sequence shown here is derived from an EMBL/GenBank/DDBJ whole genome shotgun (WGS) entry which is preliminary data.</text>
</comment>